<comment type="caution">
    <text evidence="1">The sequence shown here is derived from an EMBL/GenBank/DDBJ whole genome shotgun (WGS) entry which is preliminary data.</text>
</comment>
<gene>
    <name evidence="1" type="ORF">B0A50_03220</name>
</gene>
<organism evidence="1 2">
    <name type="scientific">Salinomyces thailandicus</name>
    <dbReference type="NCBI Taxonomy" id="706561"/>
    <lineage>
        <taxon>Eukaryota</taxon>
        <taxon>Fungi</taxon>
        <taxon>Dikarya</taxon>
        <taxon>Ascomycota</taxon>
        <taxon>Pezizomycotina</taxon>
        <taxon>Dothideomycetes</taxon>
        <taxon>Dothideomycetidae</taxon>
        <taxon>Mycosphaerellales</taxon>
        <taxon>Teratosphaeriaceae</taxon>
        <taxon>Salinomyces</taxon>
    </lineage>
</organism>
<dbReference type="AlphaFoldDB" id="A0A4U0U5Y9"/>
<accession>A0A4U0U5Y9</accession>
<evidence type="ECO:0000313" key="1">
    <source>
        <dbReference type="EMBL" id="TKA29856.1"/>
    </source>
</evidence>
<evidence type="ECO:0000313" key="2">
    <source>
        <dbReference type="Proteomes" id="UP000308549"/>
    </source>
</evidence>
<proteinExistence type="predicted"/>
<reference evidence="1 2" key="1">
    <citation type="submission" date="2017-03" db="EMBL/GenBank/DDBJ databases">
        <title>Genomes of endolithic fungi from Antarctica.</title>
        <authorList>
            <person name="Coleine C."/>
            <person name="Masonjones S."/>
            <person name="Stajich J.E."/>
        </authorList>
    </citation>
    <scope>NUCLEOTIDE SEQUENCE [LARGE SCALE GENOMIC DNA]</scope>
    <source>
        <strain evidence="1 2">CCFEE 6315</strain>
    </source>
</reference>
<sequence>MARYRGEHLLQRFVVLEELDELRGRRIYEHEVLASPAVLDAAIRAFHLEDRAGAYQRQSASSDSTTPPIAVDPYLVDAIRASMTDGGTVVIEHVHPGDRTFDEEEHLTVFYVDNILADASMPFLFVYSRATTAVTMYLPRVPMEARFEPMDEIGNWEGCYEYLISLRHIRREHHYLWNVEESDRDAERFALGFELAVRGLQTVTTSEGEDEDEDGMVSWNATLSMR</sequence>
<name>A0A4U0U5Y9_9PEZI</name>
<dbReference type="EMBL" id="NAJL01000013">
    <property type="protein sequence ID" value="TKA29856.1"/>
    <property type="molecule type" value="Genomic_DNA"/>
</dbReference>
<dbReference type="Proteomes" id="UP000308549">
    <property type="component" value="Unassembled WGS sequence"/>
</dbReference>
<protein>
    <submittedName>
        <fullName evidence="1">Uncharacterized protein</fullName>
    </submittedName>
</protein>
<keyword evidence="2" id="KW-1185">Reference proteome</keyword>